<dbReference type="PRINTS" id="PR00080">
    <property type="entry name" value="SDRFAMILY"/>
</dbReference>
<dbReference type="FunFam" id="3.40.50.720:FF:000084">
    <property type="entry name" value="Short-chain dehydrogenase reductase"/>
    <property type="match status" value="1"/>
</dbReference>
<dbReference type="EMBL" id="FNAX01000012">
    <property type="protein sequence ID" value="SDF93336.1"/>
    <property type="molecule type" value="Genomic_DNA"/>
</dbReference>
<keyword evidence="3" id="KW-0520">NAD</keyword>
<evidence type="ECO:0000256" key="1">
    <source>
        <dbReference type="ARBA" id="ARBA00006484"/>
    </source>
</evidence>
<dbReference type="CDD" id="cd05233">
    <property type="entry name" value="SDR_c"/>
    <property type="match status" value="1"/>
</dbReference>
<feature type="domain" description="Ketoreductase" evidence="4">
    <location>
        <begin position="14"/>
        <end position="197"/>
    </location>
</feature>
<keyword evidence="2" id="KW-0560">Oxidoreductase</keyword>
<evidence type="ECO:0000256" key="2">
    <source>
        <dbReference type="ARBA" id="ARBA00023002"/>
    </source>
</evidence>
<dbReference type="SMART" id="SM00822">
    <property type="entry name" value="PKS_KR"/>
    <property type="match status" value="1"/>
</dbReference>
<dbReference type="Gene3D" id="3.40.50.720">
    <property type="entry name" value="NAD(P)-binding Rossmann-like Domain"/>
    <property type="match status" value="1"/>
</dbReference>
<evidence type="ECO:0000256" key="3">
    <source>
        <dbReference type="ARBA" id="ARBA00023027"/>
    </source>
</evidence>
<comment type="similarity">
    <text evidence="1">Belongs to the short-chain dehydrogenases/reductases (SDR) family.</text>
</comment>
<proteinExistence type="inferred from homology"/>
<dbReference type="SUPFAM" id="SSF51735">
    <property type="entry name" value="NAD(P)-binding Rossmann-fold domains"/>
    <property type="match status" value="1"/>
</dbReference>
<dbReference type="InterPro" id="IPR057326">
    <property type="entry name" value="KR_dom"/>
</dbReference>
<organism evidence="5 6">
    <name type="scientific">Streptomyces griseoaurantiacus</name>
    <dbReference type="NCBI Taxonomy" id="68213"/>
    <lineage>
        <taxon>Bacteria</taxon>
        <taxon>Bacillati</taxon>
        <taxon>Actinomycetota</taxon>
        <taxon>Actinomycetes</taxon>
        <taxon>Kitasatosporales</taxon>
        <taxon>Streptomycetaceae</taxon>
        <taxon>Streptomyces</taxon>
        <taxon>Streptomyces aurantiacus group</taxon>
    </lineage>
</organism>
<dbReference type="GO" id="GO:0016491">
    <property type="term" value="F:oxidoreductase activity"/>
    <property type="evidence" value="ECO:0007669"/>
    <property type="project" value="UniProtKB-KW"/>
</dbReference>
<name>A0A1G7Q499_9ACTN</name>
<protein>
    <submittedName>
        <fullName evidence="5">NAD(P)-dependent dehydrogenase, short-chain alcohol dehydrogenase family</fullName>
    </submittedName>
</protein>
<dbReference type="PANTHER" id="PTHR24321:SF8">
    <property type="entry name" value="ESTRADIOL 17-BETA-DEHYDROGENASE 8-RELATED"/>
    <property type="match status" value="1"/>
</dbReference>
<dbReference type="PANTHER" id="PTHR24321">
    <property type="entry name" value="DEHYDROGENASES, SHORT CHAIN"/>
    <property type="match status" value="1"/>
</dbReference>
<sequence length="257" mass="26268">MPEELSTRPPLAGKVVLVVGASLGIGADAARVLAADGAALMLVARSEEPLAALTEELTAQGHDVAYTTGDVRDPASVAAFVDATVDRFGRLDGAYNNAAVTQGGRLDRVPEEEFDRIMSVNVKGTWLCLREEVRVMEGQGSGSIVNTSSIGGLRGSSGMGAYQATKHAVIGLTRTAAHDFGPLGIRVNVIAPGPTETPMLARTRLAIPGGVEARIAATPLRKAGTGSEVGATAAFLLSDRASHISGAVLPVDGGFGA</sequence>
<dbReference type="PRINTS" id="PR00081">
    <property type="entry name" value="GDHRDH"/>
</dbReference>
<dbReference type="InterPro" id="IPR002347">
    <property type="entry name" value="SDR_fam"/>
</dbReference>
<dbReference type="Pfam" id="PF13561">
    <property type="entry name" value="adh_short_C2"/>
    <property type="match status" value="1"/>
</dbReference>
<evidence type="ECO:0000313" key="5">
    <source>
        <dbReference type="EMBL" id="SDF93336.1"/>
    </source>
</evidence>
<gene>
    <name evidence="5" type="ORF">SAMN05216260_112109</name>
</gene>
<accession>A0A1G7Q499</accession>
<evidence type="ECO:0000259" key="4">
    <source>
        <dbReference type="SMART" id="SM00822"/>
    </source>
</evidence>
<dbReference type="InterPro" id="IPR036291">
    <property type="entry name" value="NAD(P)-bd_dom_sf"/>
</dbReference>
<dbReference type="OrthoDB" id="4380821at2"/>
<evidence type="ECO:0000313" key="6">
    <source>
        <dbReference type="Proteomes" id="UP000198614"/>
    </source>
</evidence>
<dbReference type="AlphaFoldDB" id="A0A1G7Q499"/>
<reference evidence="5 6" key="1">
    <citation type="submission" date="2016-10" db="EMBL/GenBank/DDBJ databases">
        <authorList>
            <person name="de Groot N.N."/>
        </authorList>
    </citation>
    <scope>NUCLEOTIDE SEQUENCE [LARGE SCALE GENOMIC DNA]</scope>
    <source>
        <strain evidence="5 6">CGMCC 4.1859</strain>
    </source>
</reference>
<dbReference type="Proteomes" id="UP000198614">
    <property type="component" value="Unassembled WGS sequence"/>
</dbReference>